<feature type="transmembrane region" description="Helical" evidence="2">
    <location>
        <begin position="7"/>
        <end position="24"/>
    </location>
</feature>
<evidence type="ECO:0000256" key="2">
    <source>
        <dbReference type="SAM" id="Phobius"/>
    </source>
</evidence>
<feature type="compositionally biased region" description="Polar residues" evidence="1">
    <location>
        <begin position="57"/>
        <end position="73"/>
    </location>
</feature>
<comment type="caution">
    <text evidence="3">The sequence shown here is derived from an EMBL/GenBank/DDBJ whole genome shotgun (WGS) entry which is preliminary data.</text>
</comment>
<dbReference type="RefSeq" id="WP_094401690.1">
    <property type="nucleotide sequence ID" value="NZ_NMVL01000012.1"/>
</dbReference>
<proteinExistence type="predicted"/>
<evidence type="ECO:0000256" key="1">
    <source>
        <dbReference type="SAM" id="MobiDB-lite"/>
    </source>
</evidence>
<reference evidence="3 4" key="1">
    <citation type="submission" date="2017-07" db="EMBL/GenBank/DDBJ databases">
        <title>Draft whole genome sequences of clinical Proprionibacteriaceae strains.</title>
        <authorList>
            <person name="Bernier A.-M."/>
            <person name="Bernard K."/>
            <person name="Domingo M.-C."/>
        </authorList>
    </citation>
    <scope>NUCLEOTIDE SEQUENCE [LARGE SCALE GENOMIC DNA]</scope>
    <source>
        <strain evidence="3 4">NML 030167</strain>
    </source>
</reference>
<keyword evidence="4" id="KW-1185">Reference proteome</keyword>
<organism evidence="3 4">
    <name type="scientific">Enemella evansiae</name>
    <dbReference type="NCBI Taxonomy" id="2016499"/>
    <lineage>
        <taxon>Bacteria</taxon>
        <taxon>Bacillati</taxon>
        <taxon>Actinomycetota</taxon>
        <taxon>Actinomycetes</taxon>
        <taxon>Propionibacteriales</taxon>
        <taxon>Propionibacteriaceae</taxon>
        <taxon>Enemella</taxon>
    </lineage>
</organism>
<feature type="transmembrane region" description="Helical" evidence="2">
    <location>
        <begin position="30"/>
        <end position="52"/>
    </location>
</feature>
<gene>
    <name evidence="3" type="ORF">CGZ94_03490</name>
</gene>
<evidence type="ECO:0000313" key="4">
    <source>
        <dbReference type="Proteomes" id="UP000215896"/>
    </source>
</evidence>
<dbReference type="Proteomes" id="UP000215896">
    <property type="component" value="Unassembled WGS sequence"/>
</dbReference>
<dbReference type="AlphaFoldDB" id="A0A255GMB8"/>
<protein>
    <submittedName>
        <fullName evidence="3">Uncharacterized protein</fullName>
    </submittedName>
</protein>
<feature type="region of interest" description="Disordered" evidence="1">
    <location>
        <begin position="57"/>
        <end position="104"/>
    </location>
</feature>
<dbReference type="EMBL" id="NMVO01000002">
    <property type="protein sequence ID" value="OYO16711.1"/>
    <property type="molecule type" value="Genomic_DNA"/>
</dbReference>
<evidence type="ECO:0000313" key="3">
    <source>
        <dbReference type="EMBL" id="OYO16711.1"/>
    </source>
</evidence>
<keyword evidence="2" id="KW-0472">Membrane</keyword>
<keyword evidence="2" id="KW-0812">Transmembrane</keyword>
<name>A0A255GMB8_9ACTN</name>
<sequence length="104" mass="10487">MKFLKIVLGVIGLIGLGVGGYFLGQTDTSTPVLAAAGCAGAGGLLLGLGLGLPGRTSTSIERATQQRMAAKQQSEIESRARAAAESNRIDQPGGGATRSTSVEE</sequence>
<keyword evidence="2" id="KW-1133">Transmembrane helix</keyword>
<accession>A0A255GMB8</accession>